<dbReference type="EMBL" id="QPGA01000001">
    <property type="protein sequence ID" value="RDE52343.1"/>
    <property type="molecule type" value="Genomic_DNA"/>
</dbReference>
<gene>
    <name evidence="1" type="ORF">DVS81_00825</name>
</gene>
<comment type="caution">
    <text evidence="1">The sequence shown here is derived from an EMBL/GenBank/DDBJ whole genome shotgun (WGS) entry which is preliminary data.</text>
</comment>
<protein>
    <submittedName>
        <fullName evidence="1">Uncharacterized protein</fullName>
    </submittedName>
</protein>
<dbReference type="Proteomes" id="UP000253831">
    <property type="component" value="Unassembled WGS sequence"/>
</dbReference>
<evidence type="ECO:0000313" key="1">
    <source>
        <dbReference type="EMBL" id="RDE52343.1"/>
    </source>
</evidence>
<evidence type="ECO:0000313" key="2">
    <source>
        <dbReference type="Proteomes" id="UP000253831"/>
    </source>
</evidence>
<sequence>MGQHPAGNGLKTHLQVARWHHDPDAVNVISIERGHGSTGVELLQIERREKVVSVEWLGFG</sequence>
<reference evidence="1 2" key="1">
    <citation type="submission" date="2018-05" db="EMBL/GenBank/DDBJ databases">
        <title>Integrated omic analyses show evidence that a Ca. Accumulibacter phosphatis strain performs denitrification under micro-aerobic conditions.</title>
        <authorList>
            <person name="Camejo P.Y."/>
            <person name="Katherine M.D."/>
            <person name="Daniel N.R."/>
        </authorList>
    </citation>
    <scope>NUCLEOTIDE SEQUENCE [LARGE SCALE GENOMIC DNA]</scope>
    <source>
        <strain evidence="1">UW-LDO-IC</strain>
    </source>
</reference>
<organism evidence="1 2">
    <name type="scientific">Candidatus Accumulibacter meliphilus</name>
    <dbReference type="NCBI Taxonomy" id="2211374"/>
    <lineage>
        <taxon>Bacteria</taxon>
        <taxon>Pseudomonadati</taxon>
        <taxon>Pseudomonadota</taxon>
        <taxon>Betaproteobacteria</taxon>
        <taxon>Candidatus Accumulibacter</taxon>
    </lineage>
</organism>
<dbReference type="AlphaFoldDB" id="A0A369XQC1"/>
<name>A0A369XQC1_9PROT</name>
<proteinExistence type="predicted"/>
<accession>A0A369XQC1</accession>